<dbReference type="EMBL" id="BAAAPO010000016">
    <property type="protein sequence ID" value="GAA1786944.1"/>
    <property type="molecule type" value="Genomic_DNA"/>
</dbReference>
<name>A0ABP4XLA5_9MICO</name>
<evidence type="ECO:0000313" key="2">
    <source>
        <dbReference type="EMBL" id="GAA1786944.1"/>
    </source>
</evidence>
<comment type="caution">
    <text evidence="2">The sequence shown here is derived from an EMBL/GenBank/DDBJ whole genome shotgun (WGS) entry which is preliminary data.</text>
</comment>
<proteinExistence type="predicted"/>
<keyword evidence="1" id="KW-1133">Transmembrane helix</keyword>
<sequence length="105" mass="10806">MGARRTHPVKLIVSCLTLGLMLALAVTVLSRAEALNTICGQTLPIAIRGPVVTGGEPGFTLPHDLVVACTTQARSQVATAVSIGLGLGSLLAAVIIGLERRPRRG</sequence>
<keyword evidence="1" id="KW-0812">Transmembrane</keyword>
<dbReference type="Proteomes" id="UP001499938">
    <property type="component" value="Unassembled WGS sequence"/>
</dbReference>
<accession>A0ABP4XLA5</accession>
<gene>
    <name evidence="2" type="ORF">GCM10009811_10000</name>
</gene>
<organism evidence="2 3">
    <name type="scientific">Nostocoides veronense</name>
    <dbReference type="NCBI Taxonomy" id="330836"/>
    <lineage>
        <taxon>Bacteria</taxon>
        <taxon>Bacillati</taxon>
        <taxon>Actinomycetota</taxon>
        <taxon>Actinomycetes</taxon>
        <taxon>Micrococcales</taxon>
        <taxon>Intrasporangiaceae</taxon>
        <taxon>Nostocoides</taxon>
    </lineage>
</organism>
<reference evidence="3" key="1">
    <citation type="journal article" date="2019" name="Int. J. Syst. Evol. Microbiol.">
        <title>The Global Catalogue of Microorganisms (GCM) 10K type strain sequencing project: providing services to taxonomists for standard genome sequencing and annotation.</title>
        <authorList>
            <consortium name="The Broad Institute Genomics Platform"/>
            <consortium name="The Broad Institute Genome Sequencing Center for Infectious Disease"/>
            <person name="Wu L."/>
            <person name="Ma J."/>
        </authorList>
    </citation>
    <scope>NUCLEOTIDE SEQUENCE [LARGE SCALE GENOMIC DNA]</scope>
    <source>
        <strain evidence="3">JCM 15592</strain>
    </source>
</reference>
<keyword evidence="1" id="KW-0472">Membrane</keyword>
<protein>
    <submittedName>
        <fullName evidence="2">Uncharacterized protein</fullName>
    </submittedName>
</protein>
<evidence type="ECO:0000256" key="1">
    <source>
        <dbReference type="SAM" id="Phobius"/>
    </source>
</evidence>
<dbReference type="RefSeq" id="WP_344082126.1">
    <property type="nucleotide sequence ID" value="NZ_BAAAPO010000016.1"/>
</dbReference>
<keyword evidence="3" id="KW-1185">Reference proteome</keyword>
<evidence type="ECO:0000313" key="3">
    <source>
        <dbReference type="Proteomes" id="UP001499938"/>
    </source>
</evidence>
<feature type="transmembrane region" description="Helical" evidence="1">
    <location>
        <begin position="77"/>
        <end position="98"/>
    </location>
</feature>